<evidence type="ECO:0000313" key="3">
    <source>
        <dbReference type="Proteomes" id="UP000324800"/>
    </source>
</evidence>
<reference evidence="2 3" key="1">
    <citation type="submission" date="2019-03" db="EMBL/GenBank/DDBJ databases">
        <title>Single cell metagenomics reveals metabolic interactions within the superorganism composed of flagellate Streblomastix strix and complex community of Bacteroidetes bacteria on its surface.</title>
        <authorList>
            <person name="Treitli S.C."/>
            <person name="Kolisko M."/>
            <person name="Husnik F."/>
            <person name="Keeling P."/>
            <person name="Hampl V."/>
        </authorList>
    </citation>
    <scope>NUCLEOTIDE SEQUENCE [LARGE SCALE GENOMIC DNA]</scope>
    <source>
        <strain evidence="2">ST1C</strain>
    </source>
</reference>
<dbReference type="EMBL" id="SNRW01015815">
    <property type="protein sequence ID" value="KAA6370008.1"/>
    <property type="molecule type" value="Genomic_DNA"/>
</dbReference>
<organism evidence="2 3">
    <name type="scientific">Streblomastix strix</name>
    <dbReference type="NCBI Taxonomy" id="222440"/>
    <lineage>
        <taxon>Eukaryota</taxon>
        <taxon>Metamonada</taxon>
        <taxon>Preaxostyla</taxon>
        <taxon>Oxymonadida</taxon>
        <taxon>Streblomastigidae</taxon>
        <taxon>Streblomastix</taxon>
    </lineage>
</organism>
<feature type="region of interest" description="Disordered" evidence="1">
    <location>
        <begin position="1"/>
        <end position="22"/>
    </location>
</feature>
<comment type="caution">
    <text evidence="2">The sequence shown here is derived from an EMBL/GenBank/DDBJ whole genome shotgun (WGS) entry which is preliminary data.</text>
</comment>
<sequence length="318" mass="36225">MDNKSKQEQTGSQEINNFPRIELEHRINDAVNNQTNEEAVDGSTNQISTVNTVAVISNSKKRGKADWINPIYKSLILTRRSSYHIHESGNEQTSKEGRMGQPDQVIEKSIDGGRVVDDINLEQQTQEYRCTQDLSNNNNGRVSREMGSNLINTRRGYTKDIQTVESKDPNIEQKGNNSDFISIELILANIATQPFALLEDKDRQYNSMLQLNQREGQSKIEKVNRSDPFIYRGIIMGSQVQTYSGSQQHGSGFTIEARSFGRLLNRQISATTSARRMGDSNYNRLLRNQEKRKTPQVLFNRMRRFSRELGLNGTIMGM</sequence>
<evidence type="ECO:0000313" key="2">
    <source>
        <dbReference type="EMBL" id="KAA6370008.1"/>
    </source>
</evidence>
<proteinExistence type="predicted"/>
<gene>
    <name evidence="2" type="ORF">EZS28_034465</name>
</gene>
<protein>
    <submittedName>
        <fullName evidence="2">Uncharacterized protein</fullName>
    </submittedName>
</protein>
<dbReference type="Proteomes" id="UP000324800">
    <property type="component" value="Unassembled WGS sequence"/>
</dbReference>
<evidence type="ECO:0000256" key="1">
    <source>
        <dbReference type="SAM" id="MobiDB-lite"/>
    </source>
</evidence>
<name>A0A5J4UH30_9EUKA</name>
<dbReference type="AlphaFoldDB" id="A0A5J4UH30"/>
<accession>A0A5J4UH30</accession>